<gene>
    <name evidence="1" type="ORF">PIIN_08544</name>
</gene>
<dbReference type="AlphaFoldDB" id="G4TTE9"/>
<dbReference type="HOGENOM" id="CLU_544126_0_0_1"/>
<reference evidence="1 2" key="1">
    <citation type="journal article" date="2011" name="PLoS Pathog.">
        <title>Endophytic Life Strategies Decoded by Genome and Transcriptome Analyses of the Mutualistic Root Symbiont Piriformospora indica.</title>
        <authorList>
            <person name="Zuccaro A."/>
            <person name="Lahrmann U."/>
            <person name="Guldener U."/>
            <person name="Langen G."/>
            <person name="Pfiffi S."/>
            <person name="Biedenkopf D."/>
            <person name="Wong P."/>
            <person name="Samans B."/>
            <person name="Grimm C."/>
            <person name="Basiewicz M."/>
            <person name="Murat C."/>
            <person name="Martin F."/>
            <person name="Kogel K.H."/>
        </authorList>
    </citation>
    <scope>NUCLEOTIDE SEQUENCE [LARGE SCALE GENOMIC DNA]</scope>
    <source>
        <strain evidence="1 2">DSM 11827</strain>
    </source>
</reference>
<sequence>MELYLSIADFLDLETRLSFAQSFRAIFLLSNGHSSYWKDAGISSITLPRLVEEAAHTGKELRASAVNTLRCKWAWRQTDVQSIRKLRVPLLSEREMSFERQFFIPPGTRWLFQYGHLMNTFKSEISVFDMLKGRNLGTYKLHHVVLSAAGVSVSPNQVALAFLSASSRRANYIAIFTADFITDGRGSIYIEFTELRKIDSQMIFDMCVLRNGWICWSSMIEKDVMQVERWDDETLRAKIRSSGGSDFLNIKIGPESMVALTSDDTFEVYPLPTRSPSTPDGADEPTDKILNSTSIIMMQGNVASVLEYTLPKTRRADESSKFHAVIAGVDDSISWNTFLLDTKATTDQPDEIEETSVMAEENLPPPIEPEGTTAGNSINNGNPVVEQEPVVDSTGNTLSPSTLDNISIAPPFSYLSPVPVDFFVASESGNAIIRPTLDNQICLRRYGCSADKASSRLLLSGRKRTPKSVLMPLVFLFDDISGIALTASPSSNTFADLHFFW</sequence>
<name>G4TTE9_SERID</name>
<comment type="caution">
    <text evidence="1">The sequence shown here is derived from an EMBL/GenBank/DDBJ whole genome shotgun (WGS) entry which is preliminary data.</text>
</comment>
<dbReference type="OrthoDB" id="3268567at2759"/>
<protein>
    <submittedName>
        <fullName evidence="1">Uncharacterized protein</fullName>
    </submittedName>
</protein>
<accession>G4TTE9</accession>
<evidence type="ECO:0000313" key="2">
    <source>
        <dbReference type="Proteomes" id="UP000007148"/>
    </source>
</evidence>
<evidence type="ECO:0000313" key="1">
    <source>
        <dbReference type="EMBL" id="CCA74592.1"/>
    </source>
</evidence>
<dbReference type="InParanoid" id="G4TTE9"/>
<keyword evidence="2" id="KW-1185">Reference proteome</keyword>
<dbReference type="Proteomes" id="UP000007148">
    <property type="component" value="Unassembled WGS sequence"/>
</dbReference>
<proteinExistence type="predicted"/>
<organism evidence="1 2">
    <name type="scientific">Serendipita indica (strain DSM 11827)</name>
    <name type="common">Root endophyte fungus</name>
    <name type="synonym">Piriformospora indica</name>
    <dbReference type="NCBI Taxonomy" id="1109443"/>
    <lineage>
        <taxon>Eukaryota</taxon>
        <taxon>Fungi</taxon>
        <taxon>Dikarya</taxon>
        <taxon>Basidiomycota</taxon>
        <taxon>Agaricomycotina</taxon>
        <taxon>Agaricomycetes</taxon>
        <taxon>Sebacinales</taxon>
        <taxon>Serendipitaceae</taxon>
        <taxon>Serendipita</taxon>
    </lineage>
</organism>
<dbReference type="EMBL" id="CAFZ01000331">
    <property type="protein sequence ID" value="CCA74592.1"/>
    <property type="molecule type" value="Genomic_DNA"/>
</dbReference>